<feature type="transmembrane region" description="Helical" evidence="7">
    <location>
        <begin position="59"/>
        <end position="79"/>
    </location>
</feature>
<dbReference type="InterPro" id="IPR020846">
    <property type="entry name" value="MFS_dom"/>
</dbReference>
<feature type="transmembrane region" description="Helical" evidence="7">
    <location>
        <begin position="411"/>
        <end position="436"/>
    </location>
</feature>
<sequence length="482" mass="51018">MATSDSPRWGQQVRPISGQDASREGLEAAASNEENGMAHRAASTESKAAASMPPLSRGYTTLAVLIVAYIISLVDRQVMSLMVAPIKQTLHINDVEIGLLQGFSFALFYCILGLPLGRIADRSSRRILIAAGMAFWSAATIACAFAHSFTELFVARMCVGIGEAALAPAAYSLLADLFPPKRLIRANALFSMGAMLGGGLALVVGGTALDYAAKFAGVLFGGQFQAWQLVFIAVGLPGILLTGVLLALVKEPKRLDDTPVPSIREACGQLWALRGHLVPLYTCATLLSIVMFANLGWLPTHFIRVFHMTASQTGMGLGIALMAGCVIGAYFGPSLTGMLLRRGHQDAHMRTVLIASLVIIVPVMGPLLDNRYAALFAAFLYYLVQNSYFGAITASAQSVTPNRIRAINSGILFLVMNLVGLGGASVIVAWVAGHVFGGGPNAIGHSIALVSAVAALASSVIALRTMKRYRQPAGIVNFTENR</sequence>
<comment type="subcellular location">
    <subcellularLocation>
        <location evidence="1">Membrane</location>
        <topology evidence="1">Multi-pass membrane protein</topology>
    </subcellularLocation>
</comment>
<feature type="transmembrane region" description="Helical" evidence="7">
    <location>
        <begin position="442"/>
        <end position="463"/>
    </location>
</feature>
<evidence type="ECO:0000313" key="9">
    <source>
        <dbReference type="EMBL" id="SAL51923.1"/>
    </source>
</evidence>
<dbReference type="GO" id="GO:0022857">
    <property type="term" value="F:transmembrane transporter activity"/>
    <property type="evidence" value="ECO:0007669"/>
    <property type="project" value="InterPro"/>
</dbReference>
<organism evidence="9 10">
    <name type="scientific">Caballeronia cordobensis</name>
    <name type="common">Burkholderia cordobensis</name>
    <dbReference type="NCBI Taxonomy" id="1353886"/>
    <lineage>
        <taxon>Bacteria</taxon>
        <taxon>Pseudomonadati</taxon>
        <taxon>Pseudomonadota</taxon>
        <taxon>Betaproteobacteria</taxon>
        <taxon>Burkholderiales</taxon>
        <taxon>Burkholderiaceae</taxon>
        <taxon>Caballeronia</taxon>
    </lineage>
</organism>
<evidence type="ECO:0000256" key="1">
    <source>
        <dbReference type="ARBA" id="ARBA00004141"/>
    </source>
</evidence>
<dbReference type="Gene3D" id="1.20.1250.20">
    <property type="entry name" value="MFS general substrate transporter like domains"/>
    <property type="match status" value="1"/>
</dbReference>
<feature type="transmembrane region" description="Helical" evidence="7">
    <location>
        <begin position="278"/>
        <end position="297"/>
    </location>
</feature>
<dbReference type="PANTHER" id="PTHR23505">
    <property type="entry name" value="SPINSTER"/>
    <property type="match status" value="1"/>
</dbReference>
<keyword evidence="10" id="KW-1185">Reference proteome</keyword>
<dbReference type="SUPFAM" id="SSF103473">
    <property type="entry name" value="MFS general substrate transporter"/>
    <property type="match status" value="1"/>
</dbReference>
<feature type="transmembrane region" description="Helical" evidence="7">
    <location>
        <begin position="153"/>
        <end position="174"/>
    </location>
</feature>
<feature type="transmembrane region" description="Helical" evidence="7">
    <location>
        <begin position="127"/>
        <end position="147"/>
    </location>
</feature>
<dbReference type="EMBL" id="FCNY02000010">
    <property type="protein sequence ID" value="SAL51923.1"/>
    <property type="molecule type" value="Genomic_DNA"/>
</dbReference>
<keyword evidence="4 7" id="KW-1133">Transmembrane helix</keyword>
<evidence type="ECO:0000256" key="4">
    <source>
        <dbReference type="ARBA" id="ARBA00022989"/>
    </source>
</evidence>
<evidence type="ECO:0000256" key="2">
    <source>
        <dbReference type="ARBA" id="ARBA00022448"/>
    </source>
</evidence>
<feature type="domain" description="Major facilitator superfamily (MFS) profile" evidence="8">
    <location>
        <begin position="61"/>
        <end position="470"/>
    </location>
</feature>
<protein>
    <submittedName>
        <fullName evidence="9">Major facilitator transporter</fullName>
    </submittedName>
</protein>
<dbReference type="Proteomes" id="UP000054740">
    <property type="component" value="Unassembled WGS sequence"/>
</dbReference>
<evidence type="ECO:0000256" key="6">
    <source>
        <dbReference type="SAM" id="MobiDB-lite"/>
    </source>
</evidence>
<feature type="transmembrane region" description="Helical" evidence="7">
    <location>
        <begin position="374"/>
        <end position="399"/>
    </location>
</feature>
<evidence type="ECO:0000256" key="7">
    <source>
        <dbReference type="SAM" id="Phobius"/>
    </source>
</evidence>
<reference evidence="10" key="1">
    <citation type="submission" date="2016-01" db="EMBL/GenBank/DDBJ databases">
        <authorList>
            <person name="Peeters C."/>
        </authorList>
    </citation>
    <scope>NUCLEOTIDE SEQUENCE [LARGE SCALE GENOMIC DNA]</scope>
</reference>
<feature type="transmembrane region" description="Helical" evidence="7">
    <location>
        <begin position="99"/>
        <end position="120"/>
    </location>
</feature>
<dbReference type="InterPro" id="IPR044770">
    <property type="entry name" value="MFS_spinster-like"/>
</dbReference>
<accession>A0A158I6E9</accession>
<keyword evidence="5 7" id="KW-0472">Membrane</keyword>
<dbReference type="RefSeq" id="WP_082378257.1">
    <property type="nucleotide sequence ID" value="NZ_FCNY02000010.1"/>
</dbReference>
<evidence type="ECO:0000313" key="10">
    <source>
        <dbReference type="Proteomes" id="UP000054740"/>
    </source>
</evidence>
<feature type="transmembrane region" description="Helical" evidence="7">
    <location>
        <begin position="352"/>
        <end position="368"/>
    </location>
</feature>
<feature type="transmembrane region" description="Helical" evidence="7">
    <location>
        <begin position="317"/>
        <end position="340"/>
    </location>
</feature>
<dbReference type="PANTHER" id="PTHR23505:SF79">
    <property type="entry name" value="PROTEIN SPINSTER"/>
    <property type="match status" value="1"/>
</dbReference>
<evidence type="ECO:0000259" key="8">
    <source>
        <dbReference type="PROSITE" id="PS50850"/>
    </source>
</evidence>
<proteinExistence type="predicted"/>
<feature type="region of interest" description="Disordered" evidence="6">
    <location>
        <begin position="1"/>
        <end position="43"/>
    </location>
</feature>
<dbReference type="AlphaFoldDB" id="A0A158I6E9"/>
<keyword evidence="3 7" id="KW-0812">Transmembrane</keyword>
<dbReference type="GO" id="GO:0016020">
    <property type="term" value="C:membrane"/>
    <property type="evidence" value="ECO:0007669"/>
    <property type="project" value="UniProtKB-SubCell"/>
</dbReference>
<evidence type="ECO:0000256" key="5">
    <source>
        <dbReference type="ARBA" id="ARBA00023136"/>
    </source>
</evidence>
<feature type="transmembrane region" description="Helical" evidence="7">
    <location>
        <begin position="229"/>
        <end position="249"/>
    </location>
</feature>
<name>A0A158I6E9_CABCO</name>
<feature type="transmembrane region" description="Helical" evidence="7">
    <location>
        <begin position="186"/>
        <end position="209"/>
    </location>
</feature>
<gene>
    <name evidence="9" type="ORF">AWB70_04267</name>
</gene>
<dbReference type="InterPro" id="IPR011701">
    <property type="entry name" value="MFS"/>
</dbReference>
<dbReference type="PROSITE" id="PS50850">
    <property type="entry name" value="MFS"/>
    <property type="match status" value="1"/>
</dbReference>
<evidence type="ECO:0000256" key="3">
    <source>
        <dbReference type="ARBA" id="ARBA00022692"/>
    </source>
</evidence>
<keyword evidence="2" id="KW-0813">Transport</keyword>
<dbReference type="Pfam" id="PF07690">
    <property type="entry name" value="MFS_1"/>
    <property type="match status" value="1"/>
</dbReference>
<dbReference type="InterPro" id="IPR036259">
    <property type="entry name" value="MFS_trans_sf"/>
</dbReference>